<organism evidence="2 3">
    <name type="scientific">Erythranthe guttata</name>
    <name type="common">Yellow monkey flower</name>
    <name type="synonym">Mimulus guttatus</name>
    <dbReference type="NCBI Taxonomy" id="4155"/>
    <lineage>
        <taxon>Eukaryota</taxon>
        <taxon>Viridiplantae</taxon>
        <taxon>Streptophyta</taxon>
        <taxon>Embryophyta</taxon>
        <taxon>Tracheophyta</taxon>
        <taxon>Spermatophyta</taxon>
        <taxon>Magnoliopsida</taxon>
        <taxon>eudicotyledons</taxon>
        <taxon>Gunneridae</taxon>
        <taxon>Pentapetalae</taxon>
        <taxon>asterids</taxon>
        <taxon>lamiids</taxon>
        <taxon>Lamiales</taxon>
        <taxon>Phrymaceae</taxon>
        <taxon>Erythranthe</taxon>
    </lineage>
</organism>
<accession>A0A022RHS1</accession>
<feature type="domain" description="Myb/SANT-like" evidence="1">
    <location>
        <begin position="17"/>
        <end position="117"/>
    </location>
</feature>
<sequence>MDTQTQDTRGRGKNKRKWKYEEDAKLVQVLLDMVNLGLYKAENGFKPGYLNYVEEKMQAFLPNSGLKAKPHIESRIKTLKKDLHIVYDMLHGSNTSGFGFGPIKKCITAEKAVWDSYLQVCMIFYGHEFIYFYIEKALNYFSSL</sequence>
<dbReference type="InterPro" id="IPR024752">
    <property type="entry name" value="Myb/SANT-like_dom"/>
</dbReference>
<dbReference type="STRING" id="4155.A0A022RHS1"/>
<evidence type="ECO:0000313" key="2">
    <source>
        <dbReference type="EMBL" id="EYU38425.1"/>
    </source>
</evidence>
<evidence type="ECO:0000259" key="1">
    <source>
        <dbReference type="Pfam" id="PF12776"/>
    </source>
</evidence>
<name>A0A022RHS1_ERYGU</name>
<dbReference type="AlphaFoldDB" id="A0A022RHS1"/>
<evidence type="ECO:0000313" key="3">
    <source>
        <dbReference type="Proteomes" id="UP000030748"/>
    </source>
</evidence>
<reference evidence="2 3" key="1">
    <citation type="journal article" date="2013" name="Proc. Natl. Acad. Sci. U.S.A.">
        <title>Fine-scale variation in meiotic recombination in Mimulus inferred from population shotgun sequencing.</title>
        <authorList>
            <person name="Hellsten U."/>
            <person name="Wright K.M."/>
            <person name="Jenkins J."/>
            <person name="Shu S."/>
            <person name="Yuan Y."/>
            <person name="Wessler S.R."/>
            <person name="Schmutz J."/>
            <person name="Willis J.H."/>
            <person name="Rokhsar D.S."/>
        </authorList>
    </citation>
    <scope>NUCLEOTIDE SEQUENCE [LARGE SCALE GENOMIC DNA]</scope>
    <source>
        <strain evidence="3">cv. DUN x IM62</strain>
    </source>
</reference>
<dbReference type="EMBL" id="KI630480">
    <property type="protein sequence ID" value="EYU38425.1"/>
    <property type="molecule type" value="Genomic_DNA"/>
</dbReference>
<gene>
    <name evidence="2" type="ORF">MIMGU_mgv1a022970mg</name>
</gene>
<dbReference type="eggNOG" id="ENOG502S2HS">
    <property type="taxonomic scope" value="Eukaryota"/>
</dbReference>
<dbReference type="Proteomes" id="UP000030748">
    <property type="component" value="Unassembled WGS sequence"/>
</dbReference>
<dbReference type="PANTHER" id="PTHR46250">
    <property type="entry name" value="MYB/SANT-LIKE DNA-BINDING DOMAIN PROTEIN-RELATED"/>
    <property type="match status" value="1"/>
</dbReference>
<keyword evidence="3" id="KW-1185">Reference proteome</keyword>
<dbReference type="PANTHER" id="PTHR46250:SF17">
    <property type="entry name" value="MYB_SANT-LIKE DOMAIN-CONTAINING PROTEIN"/>
    <property type="match status" value="1"/>
</dbReference>
<proteinExistence type="predicted"/>
<dbReference type="Pfam" id="PF12776">
    <property type="entry name" value="Myb_DNA-bind_3"/>
    <property type="match status" value="1"/>
</dbReference>
<protein>
    <recommendedName>
        <fullName evidence="1">Myb/SANT-like domain-containing protein</fullName>
    </recommendedName>
</protein>